<keyword evidence="2" id="KW-0540">Nuclease</keyword>
<evidence type="ECO:0000313" key="11">
    <source>
        <dbReference type="Proteomes" id="UP001242045"/>
    </source>
</evidence>
<reference evidence="10" key="1">
    <citation type="submission" date="2023-07" db="EMBL/GenBank/DDBJ databases">
        <title>Sorghum-associated microbial communities from plants grown in Nebraska, USA.</title>
        <authorList>
            <person name="Schachtman D."/>
        </authorList>
    </citation>
    <scope>NUCLEOTIDE SEQUENCE</scope>
    <source>
        <strain evidence="10">DS3754</strain>
    </source>
</reference>
<dbReference type="Pfam" id="PF18974">
    <property type="entry name" value="DUF5710"/>
    <property type="match status" value="1"/>
</dbReference>
<evidence type="ECO:0000256" key="2">
    <source>
        <dbReference type="ARBA" id="ARBA00022722"/>
    </source>
</evidence>
<sequence>MGQPVSSTGSRAAGRGRQLRERVHSFDPARDIGPAARKGNLSAPMSRQYLDVPYRSKDAAKALGARFDGTVKRWYVEAGVDLVAFSAWLPAGTASSGSASTGIALAGEAAAGVVAVKKGISLSRLLNGVAAAVAQAFASGVWTLVEVNEASVRNGHVYLELSERDGAGQPIARARAMIWAGTALRILPDFEKATGAVIGAGIKLLVRAKPVFKAQYGLSLEIDAIDSEYTLGDLEARKKEIRMRLQQEGVFDRNRRLSPPWDYRVVLVVAPQEAAGLGDFRKEAERLEQFGICRFIYAHSRFQGEGAAREVVAAASAALRGLGEADRPDAIVIIRGGGAVNDLAWLNDYQLARFICDQDIPVLTGIGHERDSTLPDEVAHTRFDTPSKVIGGIEQQISRRVREARTVWDAILAAGMQSARTIRLTVERSEAAVRADAREHLARAKQESTATLNMIAVGAVRRVHDASRQSLALLNEVRADAMQAVATAKQAVPVLMTSVRIDALSNIGEARSATGLALNTIVDRTAAATRVAAQALDNRLQRVAERAAGAVQQARGNAQALMREVAGQGPEKTLTRGFAIVRTEEGRPVSSSEQAQIAPTLHIQFRDGSTEVRTVPAKGRK</sequence>
<evidence type="ECO:0000259" key="7">
    <source>
        <dbReference type="Pfam" id="PF02601"/>
    </source>
</evidence>
<dbReference type="InterPro" id="IPR025824">
    <property type="entry name" value="OB-fold_nuc-bd_dom"/>
</dbReference>
<evidence type="ECO:0000259" key="8">
    <source>
        <dbReference type="Pfam" id="PF13742"/>
    </source>
</evidence>
<feature type="domain" description="DUF5710" evidence="9">
    <location>
        <begin position="47"/>
        <end position="90"/>
    </location>
</feature>
<comment type="caution">
    <text evidence="10">The sequence shown here is derived from an EMBL/GenBank/DDBJ whole genome shotgun (WGS) entry which is preliminary data.</text>
</comment>
<dbReference type="InterPro" id="IPR043764">
    <property type="entry name" value="DUF5710"/>
</dbReference>
<accession>A0AAW8D9J0</accession>
<keyword evidence="1" id="KW-0963">Cytoplasm</keyword>
<dbReference type="Pfam" id="PF13742">
    <property type="entry name" value="tRNA_anti_2"/>
    <property type="match status" value="1"/>
</dbReference>
<feature type="compositionally biased region" description="Basic and acidic residues" evidence="6">
    <location>
        <begin position="18"/>
        <end position="30"/>
    </location>
</feature>
<evidence type="ECO:0000259" key="9">
    <source>
        <dbReference type="Pfam" id="PF18974"/>
    </source>
</evidence>
<dbReference type="InterPro" id="IPR003753">
    <property type="entry name" value="Exonuc_VII_L"/>
</dbReference>
<dbReference type="InterPro" id="IPR020579">
    <property type="entry name" value="Exonuc_VII_lsu_C"/>
</dbReference>
<evidence type="ECO:0000256" key="6">
    <source>
        <dbReference type="SAM" id="MobiDB-lite"/>
    </source>
</evidence>
<dbReference type="EC" id="3.1.11.6" evidence="5"/>
<dbReference type="GO" id="GO:0009318">
    <property type="term" value="C:exodeoxyribonuclease VII complex"/>
    <property type="evidence" value="ECO:0007669"/>
    <property type="project" value="UniProtKB-UniRule"/>
</dbReference>
<evidence type="ECO:0000256" key="1">
    <source>
        <dbReference type="ARBA" id="ARBA00022490"/>
    </source>
</evidence>
<dbReference type="EMBL" id="JAUSRD010000021">
    <property type="protein sequence ID" value="MDP9896763.1"/>
    <property type="molecule type" value="Genomic_DNA"/>
</dbReference>
<dbReference type="RefSeq" id="WP_307686956.1">
    <property type="nucleotide sequence ID" value="NZ_JAUSRD010000021.1"/>
</dbReference>
<dbReference type="NCBIfam" id="TIGR00237">
    <property type="entry name" value="xseA"/>
    <property type="match status" value="1"/>
</dbReference>
<proteinExistence type="predicted"/>
<evidence type="ECO:0000313" key="10">
    <source>
        <dbReference type="EMBL" id="MDP9896763.1"/>
    </source>
</evidence>
<feature type="region of interest" description="Disordered" evidence="6">
    <location>
        <begin position="1"/>
        <end position="40"/>
    </location>
</feature>
<dbReference type="PANTHER" id="PTHR30008">
    <property type="entry name" value="EXODEOXYRIBONUCLEASE 7 LARGE SUBUNIT"/>
    <property type="match status" value="1"/>
</dbReference>
<dbReference type="GO" id="GO:0008855">
    <property type="term" value="F:exodeoxyribonuclease VII activity"/>
    <property type="evidence" value="ECO:0007669"/>
    <property type="project" value="UniProtKB-UniRule"/>
</dbReference>
<dbReference type="GO" id="GO:0003676">
    <property type="term" value="F:nucleic acid binding"/>
    <property type="evidence" value="ECO:0007669"/>
    <property type="project" value="InterPro"/>
</dbReference>
<dbReference type="Pfam" id="PF02601">
    <property type="entry name" value="Exonuc_VII_L"/>
    <property type="match status" value="1"/>
</dbReference>
<evidence type="ECO:0000256" key="3">
    <source>
        <dbReference type="ARBA" id="ARBA00022801"/>
    </source>
</evidence>
<dbReference type="AlphaFoldDB" id="A0AAW8D9J0"/>
<evidence type="ECO:0000256" key="5">
    <source>
        <dbReference type="NCBIfam" id="TIGR00237"/>
    </source>
</evidence>
<keyword evidence="4" id="KW-0269">Exonuclease</keyword>
<feature type="domain" description="OB-fold nucleic acid binding" evidence="8">
    <location>
        <begin position="121"/>
        <end position="225"/>
    </location>
</feature>
<gene>
    <name evidence="10" type="ORF">J2W31_005904</name>
</gene>
<dbReference type="Proteomes" id="UP001242045">
    <property type="component" value="Unassembled WGS sequence"/>
</dbReference>
<evidence type="ECO:0000256" key="4">
    <source>
        <dbReference type="ARBA" id="ARBA00022839"/>
    </source>
</evidence>
<dbReference type="GO" id="GO:0006308">
    <property type="term" value="P:DNA catabolic process"/>
    <property type="evidence" value="ECO:0007669"/>
    <property type="project" value="UniProtKB-UniRule"/>
</dbReference>
<keyword evidence="3 10" id="KW-0378">Hydrolase</keyword>
<feature type="domain" description="Exonuclease VII large subunit C-terminal" evidence="7">
    <location>
        <begin position="250"/>
        <end position="612"/>
    </location>
</feature>
<dbReference type="CDD" id="cd04489">
    <property type="entry name" value="ExoVII_LU_OBF"/>
    <property type="match status" value="1"/>
</dbReference>
<organism evidence="10 11">
    <name type="scientific">Variovorax boronicumulans</name>
    <dbReference type="NCBI Taxonomy" id="436515"/>
    <lineage>
        <taxon>Bacteria</taxon>
        <taxon>Pseudomonadati</taxon>
        <taxon>Pseudomonadota</taxon>
        <taxon>Betaproteobacteria</taxon>
        <taxon>Burkholderiales</taxon>
        <taxon>Comamonadaceae</taxon>
        <taxon>Variovorax</taxon>
    </lineage>
</organism>
<dbReference type="PANTHER" id="PTHR30008:SF0">
    <property type="entry name" value="EXODEOXYRIBONUCLEASE 7 LARGE SUBUNIT"/>
    <property type="match status" value="1"/>
</dbReference>
<name>A0AAW8D9J0_9BURK</name>
<feature type="compositionally biased region" description="Polar residues" evidence="6">
    <location>
        <begin position="1"/>
        <end position="10"/>
    </location>
</feature>
<protein>
    <recommendedName>
        <fullName evidence="5">Exodeoxyribonuclease VII large subunit</fullName>
        <ecNumber evidence="5">3.1.11.6</ecNumber>
    </recommendedName>
</protein>